<feature type="compositionally biased region" description="Polar residues" evidence="7">
    <location>
        <begin position="11"/>
        <end position="24"/>
    </location>
</feature>
<evidence type="ECO:0000313" key="10">
    <source>
        <dbReference type="Proteomes" id="UP000664521"/>
    </source>
</evidence>
<keyword evidence="4" id="KW-0143">Chaperone</keyword>
<sequence length="123" mass="13325">MADQQGFDPTVSGTESTSAQSGPASTVAEGKGKEKQPIQDVSMGEEESDDDEDESGVEGPELEPEEEDLDNMEEIDLDNIVGSRTRGKSIDFTEANKADDLPDSDDEDDDFEGEEDDDDAMQE</sequence>
<comment type="subcellular location">
    <subcellularLocation>
        <location evidence="2">Nucleus</location>
    </subcellularLocation>
</comment>
<accession>A0A8H3IMJ7</accession>
<feature type="compositionally biased region" description="Basic and acidic residues" evidence="7">
    <location>
        <begin position="88"/>
        <end position="100"/>
    </location>
</feature>
<comment type="function">
    <text evidence="1">Forms a chaperone-bound H2A.Z-H2B complex that acts as a source for SWR1 complex-dependent H2A to H2A.Z histone replacement in chromatin.</text>
</comment>
<evidence type="ECO:0000256" key="4">
    <source>
        <dbReference type="ARBA" id="ARBA00023186"/>
    </source>
</evidence>
<dbReference type="InterPro" id="IPR019098">
    <property type="entry name" value="Histone_chaperone_domain_CHZ"/>
</dbReference>
<feature type="compositionally biased region" description="Acidic residues" evidence="7">
    <location>
        <begin position="43"/>
        <end position="77"/>
    </location>
</feature>
<dbReference type="OrthoDB" id="2148987at2759"/>
<comment type="caution">
    <text evidence="9">The sequence shown here is derived from an EMBL/GenBank/DDBJ whole genome shotgun (WGS) entry which is preliminary data.</text>
</comment>
<name>A0A8H3IMJ7_9LECA</name>
<feature type="region of interest" description="Disordered" evidence="7">
    <location>
        <begin position="1"/>
        <end position="123"/>
    </location>
</feature>
<evidence type="ECO:0000256" key="6">
    <source>
        <dbReference type="ARBA" id="ARBA00025877"/>
    </source>
</evidence>
<protein>
    <recommendedName>
        <fullName evidence="8">Histone chaperone domain-containing protein</fullName>
    </recommendedName>
</protein>
<evidence type="ECO:0000256" key="1">
    <source>
        <dbReference type="ARBA" id="ARBA00002212"/>
    </source>
</evidence>
<dbReference type="Proteomes" id="UP000664521">
    <property type="component" value="Unassembled WGS sequence"/>
</dbReference>
<keyword evidence="5" id="KW-0539">Nucleus</keyword>
<evidence type="ECO:0000256" key="3">
    <source>
        <dbReference type="ARBA" id="ARBA00008057"/>
    </source>
</evidence>
<proteinExistence type="inferred from homology"/>
<keyword evidence="10" id="KW-1185">Reference proteome</keyword>
<evidence type="ECO:0000256" key="5">
    <source>
        <dbReference type="ARBA" id="ARBA00023242"/>
    </source>
</evidence>
<evidence type="ECO:0000256" key="7">
    <source>
        <dbReference type="SAM" id="MobiDB-lite"/>
    </source>
</evidence>
<feature type="domain" description="Histone chaperone" evidence="8">
    <location>
        <begin position="66"/>
        <end position="101"/>
    </location>
</feature>
<comment type="subunit">
    <text evidence="6">Forms a heterotrimer with H2A.Z-H2B, stabilizing the association of the histone dimer. Also, with a lower affinity, forms a heterotrimer with H2A-H2B.</text>
</comment>
<gene>
    <name evidence="9" type="ORF">HETSPECPRED_008683</name>
</gene>
<dbReference type="AlphaFoldDB" id="A0A8H3IMJ7"/>
<dbReference type="GO" id="GO:0005634">
    <property type="term" value="C:nucleus"/>
    <property type="evidence" value="ECO:0007669"/>
    <property type="project" value="UniProtKB-SubCell"/>
</dbReference>
<dbReference type="Pfam" id="PF09649">
    <property type="entry name" value="CHZ"/>
    <property type="match status" value="1"/>
</dbReference>
<feature type="compositionally biased region" description="Acidic residues" evidence="7">
    <location>
        <begin position="101"/>
        <end position="123"/>
    </location>
</feature>
<comment type="similarity">
    <text evidence="3">Belongs to the CHZ1 family.</text>
</comment>
<evidence type="ECO:0000313" key="9">
    <source>
        <dbReference type="EMBL" id="CAF9933517.1"/>
    </source>
</evidence>
<evidence type="ECO:0000256" key="2">
    <source>
        <dbReference type="ARBA" id="ARBA00004123"/>
    </source>
</evidence>
<dbReference type="SMART" id="SM01082">
    <property type="entry name" value="CHZ"/>
    <property type="match status" value="1"/>
</dbReference>
<reference evidence="9" key="1">
    <citation type="submission" date="2021-03" db="EMBL/GenBank/DDBJ databases">
        <authorList>
            <person name="Tagirdzhanova G."/>
        </authorList>
    </citation>
    <scope>NUCLEOTIDE SEQUENCE</scope>
</reference>
<organism evidence="9 10">
    <name type="scientific">Heterodermia speciosa</name>
    <dbReference type="NCBI Taxonomy" id="116794"/>
    <lineage>
        <taxon>Eukaryota</taxon>
        <taxon>Fungi</taxon>
        <taxon>Dikarya</taxon>
        <taxon>Ascomycota</taxon>
        <taxon>Pezizomycotina</taxon>
        <taxon>Lecanoromycetes</taxon>
        <taxon>OSLEUM clade</taxon>
        <taxon>Lecanoromycetidae</taxon>
        <taxon>Caliciales</taxon>
        <taxon>Physciaceae</taxon>
        <taxon>Heterodermia</taxon>
    </lineage>
</organism>
<dbReference type="EMBL" id="CAJPDS010000068">
    <property type="protein sequence ID" value="CAF9933517.1"/>
    <property type="molecule type" value="Genomic_DNA"/>
</dbReference>
<evidence type="ECO:0000259" key="8">
    <source>
        <dbReference type="SMART" id="SM01082"/>
    </source>
</evidence>